<evidence type="ECO:0000313" key="4">
    <source>
        <dbReference type="EMBL" id="KAG6459158.1"/>
    </source>
</evidence>
<keyword evidence="2" id="KW-0472">Membrane</keyword>
<comment type="caution">
    <text evidence="4">The sequence shown here is derived from an EMBL/GenBank/DDBJ whole genome shotgun (WGS) entry which is preliminary data.</text>
</comment>
<organism evidence="4 5">
    <name type="scientific">Manduca sexta</name>
    <name type="common">Tobacco hawkmoth</name>
    <name type="synonym">Tobacco hornworm</name>
    <dbReference type="NCBI Taxonomy" id="7130"/>
    <lineage>
        <taxon>Eukaryota</taxon>
        <taxon>Metazoa</taxon>
        <taxon>Ecdysozoa</taxon>
        <taxon>Arthropoda</taxon>
        <taxon>Hexapoda</taxon>
        <taxon>Insecta</taxon>
        <taxon>Pterygota</taxon>
        <taxon>Neoptera</taxon>
        <taxon>Endopterygota</taxon>
        <taxon>Lepidoptera</taxon>
        <taxon>Glossata</taxon>
        <taxon>Ditrysia</taxon>
        <taxon>Bombycoidea</taxon>
        <taxon>Sphingidae</taxon>
        <taxon>Sphinginae</taxon>
        <taxon>Sphingini</taxon>
        <taxon>Manduca</taxon>
    </lineage>
</organism>
<evidence type="ECO:0000313" key="5">
    <source>
        <dbReference type="Proteomes" id="UP000791440"/>
    </source>
</evidence>
<accession>A0A921ZKR4</accession>
<keyword evidence="1" id="KW-0863">Zinc-finger</keyword>
<dbReference type="AlphaFoldDB" id="A0A921ZKR4"/>
<dbReference type="Proteomes" id="UP000791440">
    <property type="component" value="Unassembled WGS sequence"/>
</dbReference>
<sequence length="213" mass="24975">MECQTIETNYGECRCCMTKGNHRDIAKEYYYNGIREVFQDLFEECFNLHMVTNSHLSTLICSTCVSRLRDASNFKMMVVSTEKQLMETISKNEDKHTVIVNAKNTTELVELEPLVKVETVKAETSDSEHEISYESDAIVCGEILFFNHFHAFTLSHKTHKIKNEYHKSVCNILIIKLLTLFKVHLAILRWFFNELRRFLKLFYSHTIFKNTAI</sequence>
<gene>
    <name evidence="4" type="ORF">O3G_MSEX011232</name>
</gene>
<reference evidence="4" key="2">
    <citation type="submission" date="2020-12" db="EMBL/GenBank/DDBJ databases">
        <authorList>
            <person name="Kanost M."/>
        </authorList>
    </citation>
    <scope>NUCLEOTIDE SEQUENCE</scope>
</reference>
<reference evidence="4" key="1">
    <citation type="journal article" date="2016" name="Insect Biochem. Mol. Biol.">
        <title>Multifaceted biological insights from a draft genome sequence of the tobacco hornworm moth, Manduca sexta.</title>
        <authorList>
            <person name="Kanost M.R."/>
            <person name="Arrese E.L."/>
            <person name="Cao X."/>
            <person name="Chen Y.R."/>
            <person name="Chellapilla S."/>
            <person name="Goldsmith M.R."/>
            <person name="Grosse-Wilde E."/>
            <person name="Heckel D.G."/>
            <person name="Herndon N."/>
            <person name="Jiang H."/>
            <person name="Papanicolaou A."/>
            <person name="Qu J."/>
            <person name="Soulages J.L."/>
            <person name="Vogel H."/>
            <person name="Walters J."/>
            <person name="Waterhouse R.M."/>
            <person name="Ahn S.J."/>
            <person name="Almeida F.C."/>
            <person name="An C."/>
            <person name="Aqrawi P."/>
            <person name="Bretschneider A."/>
            <person name="Bryant W.B."/>
            <person name="Bucks S."/>
            <person name="Chao H."/>
            <person name="Chevignon G."/>
            <person name="Christen J.M."/>
            <person name="Clarke D.F."/>
            <person name="Dittmer N.T."/>
            <person name="Ferguson L.C.F."/>
            <person name="Garavelou S."/>
            <person name="Gordon K.H.J."/>
            <person name="Gunaratna R.T."/>
            <person name="Han Y."/>
            <person name="Hauser F."/>
            <person name="He Y."/>
            <person name="Heidel-Fischer H."/>
            <person name="Hirsh A."/>
            <person name="Hu Y."/>
            <person name="Jiang H."/>
            <person name="Kalra D."/>
            <person name="Klinner C."/>
            <person name="Konig C."/>
            <person name="Kovar C."/>
            <person name="Kroll A.R."/>
            <person name="Kuwar S.S."/>
            <person name="Lee S.L."/>
            <person name="Lehman R."/>
            <person name="Li K."/>
            <person name="Li Z."/>
            <person name="Liang H."/>
            <person name="Lovelace S."/>
            <person name="Lu Z."/>
            <person name="Mansfield J.H."/>
            <person name="McCulloch K.J."/>
            <person name="Mathew T."/>
            <person name="Morton B."/>
            <person name="Muzny D.M."/>
            <person name="Neunemann D."/>
            <person name="Ongeri F."/>
            <person name="Pauchet Y."/>
            <person name="Pu L.L."/>
            <person name="Pyrousis I."/>
            <person name="Rao X.J."/>
            <person name="Redding A."/>
            <person name="Roesel C."/>
            <person name="Sanchez-Gracia A."/>
            <person name="Schaack S."/>
            <person name="Shukla A."/>
            <person name="Tetreau G."/>
            <person name="Wang Y."/>
            <person name="Xiong G.H."/>
            <person name="Traut W."/>
            <person name="Walsh T.K."/>
            <person name="Worley K.C."/>
            <person name="Wu D."/>
            <person name="Wu W."/>
            <person name="Wu Y.Q."/>
            <person name="Zhang X."/>
            <person name="Zou Z."/>
            <person name="Zucker H."/>
            <person name="Briscoe A.D."/>
            <person name="Burmester T."/>
            <person name="Clem R.J."/>
            <person name="Feyereisen R."/>
            <person name="Grimmelikhuijzen C.J.P."/>
            <person name="Hamodrakas S.J."/>
            <person name="Hansson B.S."/>
            <person name="Huguet E."/>
            <person name="Jermiin L.S."/>
            <person name="Lan Q."/>
            <person name="Lehman H.K."/>
            <person name="Lorenzen M."/>
            <person name="Merzendorfer H."/>
            <person name="Michalopoulos I."/>
            <person name="Morton D.B."/>
            <person name="Muthukrishnan S."/>
            <person name="Oakeshott J.G."/>
            <person name="Palmer W."/>
            <person name="Park Y."/>
            <person name="Passarelli A.L."/>
            <person name="Rozas J."/>
            <person name="Schwartz L.M."/>
            <person name="Smith W."/>
            <person name="Southgate A."/>
            <person name="Vilcinskas A."/>
            <person name="Vogt R."/>
            <person name="Wang P."/>
            <person name="Werren J."/>
            <person name="Yu X.Q."/>
            <person name="Zhou J.J."/>
            <person name="Brown S.J."/>
            <person name="Scherer S.E."/>
            <person name="Richards S."/>
            <person name="Blissard G.W."/>
        </authorList>
    </citation>
    <scope>NUCLEOTIDE SEQUENCE</scope>
</reference>
<evidence type="ECO:0000256" key="1">
    <source>
        <dbReference type="PROSITE-ProRule" id="PRU01263"/>
    </source>
</evidence>
<keyword evidence="2" id="KW-1133">Transmembrane helix</keyword>
<dbReference type="EMBL" id="JH668611">
    <property type="protein sequence ID" value="KAG6459158.1"/>
    <property type="molecule type" value="Genomic_DNA"/>
</dbReference>
<keyword evidence="5" id="KW-1185">Reference proteome</keyword>
<feature type="binding site" evidence="1">
    <location>
        <position position="61"/>
    </location>
    <ligand>
        <name>Zn(2+)</name>
        <dbReference type="ChEBI" id="CHEBI:29105"/>
    </ligand>
</feature>
<keyword evidence="1" id="KW-0862">Zinc</keyword>
<dbReference type="PROSITE" id="PS51915">
    <property type="entry name" value="ZAD"/>
    <property type="match status" value="1"/>
</dbReference>
<keyword evidence="1" id="KW-0479">Metal-binding</keyword>
<feature type="binding site" evidence="1">
    <location>
        <position position="64"/>
    </location>
    <ligand>
        <name>Zn(2+)</name>
        <dbReference type="ChEBI" id="CHEBI:29105"/>
    </ligand>
</feature>
<dbReference type="GO" id="GO:0005634">
    <property type="term" value="C:nucleus"/>
    <property type="evidence" value="ECO:0007669"/>
    <property type="project" value="InterPro"/>
</dbReference>
<evidence type="ECO:0000259" key="3">
    <source>
        <dbReference type="PROSITE" id="PS51915"/>
    </source>
</evidence>
<dbReference type="GO" id="GO:0008270">
    <property type="term" value="F:zinc ion binding"/>
    <property type="evidence" value="ECO:0007669"/>
    <property type="project" value="UniProtKB-UniRule"/>
</dbReference>
<feature type="transmembrane region" description="Helical" evidence="2">
    <location>
        <begin position="172"/>
        <end position="192"/>
    </location>
</feature>
<feature type="binding site" evidence="1">
    <location>
        <position position="13"/>
    </location>
    <ligand>
        <name>Zn(2+)</name>
        <dbReference type="ChEBI" id="CHEBI:29105"/>
    </ligand>
</feature>
<dbReference type="Pfam" id="PF07776">
    <property type="entry name" value="zf-AD"/>
    <property type="match status" value="1"/>
</dbReference>
<keyword evidence="2" id="KW-0812">Transmembrane</keyword>
<feature type="domain" description="ZAD" evidence="3">
    <location>
        <begin position="11"/>
        <end position="88"/>
    </location>
</feature>
<name>A0A921ZKR4_MANSE</name>
<evidence type="ECO:0000256" key="2">
    <source>
        <dbReference type="SAM" id="Phobius"/>
    </source>
</evidence>
<proteinExistence type="predicted"/>
<feature type="binding site" evidence="1">
    <location>
        <position position="16"/>
    </location>
    <ligand>
        <name>Zn(2+)</name>
        <dbReference type="ChEBI" id="CHEBI:29105"/>
    </ligand>
</feature>
<protein>
    <recommendedName>
        <fullName evidence="3">ZAD domain-containing protein</fullName>
    </recommendedName>
</protein>
<dbReference type="InterPro" id="IPR012934">
    <property type="entry name" value="Znf_AD"/>
</dbReference>
<dbReference type="SMART" id="SM00868">
    <property type="entry name" value="zf-AD"/>
    <property type="match status" value="1"/>
</dbReference>